<dbReference type="PANTHER" id="PTHR30290">
    <property type="entry name" value="PERIPLASMIC BINDING COMPONENT OF ABC TRANSPORTER"/>
    <property type="match status" value="1"/>
</dbReference>
<proteinExistence type="inferred from homology"/>
<comment type="caution">
    <text evidence="8">The sequence shown here is derived from an EMBL/GenBank/DDBJ whole genome shotgun (WGS) entry which is preliminary data.</text>
</comment>
<dbReference type="OrthoDB" id="9803988at2"/>
<feature type="signal peptide" evidence="5">
    <location>
        <begin position="1"/>
        <end position="26"/>
    </location>
</feature>
<dbReference type="RefSeq" id="WP_075616840.1">
    <property type="nucleotide sequence ID" value="NZ_JACIED010000002.1"/>
</dbReference>
<dbReference type="PANTHER" id="PTHR30290:SF10">
    <property type="entry name" value="PERIPLASMIC OLIGOPEPTIDE-BINDING PROTEIN-RELATED"/>
    <property type="match status" value="1"/>
</dbReference>
<evidence type="ECO:0000259" key="6">
    <source>
        <dbReference type="Pfam" id="PF00496"/>
    </source>
</evidence>
<organism evidence="8 9">
    <name type="scientific">Allorhizobium taibaishanense</name>
    <dbReference type="NCBI Taxonomy" id="887144"/>
    <lineage>
        <taxon>Bacteria</taxon>
        <taxon>Pseudomonadati</taxon>
        <taxon>Pseudomonadota</taxon>
        <taxon>Alphaproteobacteria</taxon>
        <taxon>Hyphomicrobiales</taxon>
        <taxon>Rhizobiaceae</taxon>
        <taxon>Rhizobium/Agrobacterium group</taxon>
        <taxon>Allorhizobium</taxon>
    </lineage>
</organism>
<reference evidence="7 10" key="2">
    <citation type="submission" date="2020-08" db="EMBL/GenBank/DDBJ databases">
        <title>Genomic Encyclopedia of Type Strains, Phase IV (KMG-IV): sequencing the most valuable type-strain genomes for metagenomic binning, comparative biology and taxonomic classification.</title>
        <authorList>
            <person name="Goeker M."/>
        </authorList>
    </citation>
    <scope>NUCLEOTIDE SEQUENCE [LARGE SCALE GENOMIC DNA]</scope>
    <source>
        <strain evidence="7 10">DSM 100021</strain>
    </source>
</reference>
<dbReference type="InterPro" id="IPR039424">
    <property type="entry name" value="SBP_5"/>
</dbReference>
<dbReference type="FunFam" id="3.90.76.10:FF:000001">
    <property type="entry name" value="Oligopeptide ABC transporter substrate-binding protein"/>
    <property type="match status" value="1"/>
</dbReference>
<dbReference type="SUPFAM" id="SSF53850">
    <property type="entry name" value="Periplasmic binding protein-like II"/>
    <property type="match status" value="1"/>
</dbReference>
<evidence type="ECO:0000313" key="10">
    <source>
        <dbReference type="Proteomes" id="UP000544107"/>
    </source>
</evidence>
<evidence type="ECO:0000313" key="7">
    <source>
        <dbReference type="EMBL" id="MBB4007360.1"/>
    </source>
</evidence>
<comment type="subcellular location">
    <subcellularLocation>
        <location evidence="1">Periplasm</location>
    </subcellularLocation>
</comment>
<dbReference type="PIRSF" id="PIRSF002741">
    <property type="entry name" value="MppA"/>
    <property type="match status" value="1"/>
</dbReference>
<protein>
    <submittedName>
        <fullName evidence="8">ABC transporter substrate-binding protein</fullName>
    </submittedName>
    <submittedName>
        <fullName evidence="7">Oligopeptide transport system substrate-binding protein</fullName>
    </submittedName>
</protein>
<dbReference type="Gene3D" id="3.10.105.10">
    <property type="entry name" value="Dipeptide-binding Protein, Domain 3"/>
    <property type="match status" value="1"/>
</dbReference>
<dbReference type="CDD" id="cd08504">
    <property type="entry name" value="PBP2_OppA"/>
    <property type="match status" value="1"/>
</dbReference>
<evidence type="ECO:0000256" key="4">
    <source>
        <dbReference type="ARBA" id="ARBA00022729"/>
    </source>
</evidence>
<keyword evidence="4 5" id="KW-0732">Signal</keyword>
<accession>A0A1Q8ZZF9</accession>
<evidence type="ECO:0000256" key="3">
    <source>
        <dbReference type="ARBA" id="ARBA00022448"/>
    </source>
</evidence>
<dbReference type="InterPro" id="IPR000914">
    <property type="entry name" value="SBP_5_dom"/>
</dbReference>
<dbReference type="GO" id="GO:1904680">
    <property type="term" value="F:peptide transmembrane transporter activity"/>
    <property type="evidence" value="ECO:0007669"/>
    <property type="project" value="TreeGrafter"/>
</dbReference>
<keyword evidence="3" id="KW-0813">Transport</keyword>
<dbReference type="EMBL" id="MKIN01000027">
    <property type="protein sequence ID" value="OLP47666.1"/>
    <property type="molecule type" value="Genomic_DNA"/>
</dbReference>
<comment type="similarity">
    <text evidence="2">Belongs to the bacterial solute-binding protein 5 family.</text>
</comment>
<evidence type="ECO:0000256" key="5">
    <source>
        <dbReference type="SAM" id="SignalP"/>
    </source>
</evidence>
<sequence length="532" mass="59230">MTQKTIRLATAILAGSLLLGASSALAETVLRRGNGAEPKSLDPAHISIDIEGHIMQDLFEGLVVFDNAGKIQPGVAETWKISTDGTVYTFNLRKDAKWSDGSPLTAGDFVFSLQREENPKTAGEYANILYPIKNAQKVNKGELPIEQLGVKAVDDHTLEITLEQPTPFFLQLMTHYTSLPISKANYEKFGEQFVKPGNMVSNGAFKLQAHVPNDSLTVVKNENYWDAKNVKLDKVIFYPIDDQAAAQRRYEAGELDVSYGMPLDQLKRLKASFGAQVHATPALSTEYYAFDTREAPYSDVRVRQALSMAVDRDFVANDIRSGAVTPAYSFVPPGMEGYGTGPQPEFAKLSQIDREDKAVELMKEAGYGKGGKPLNIEIRYNTNTDHERLATAIADMWKTTFGATVKLTNLDVASHYSYLQEGGKFNVARAAWAADYADPENFLALQIGDNKTFNYPHWKNAEFDALMAESYKETDPAKRMEIMKKAEAIQVKDQPIMPLYFRSNLWMVSTKVQGWGDNGVDWHLSKYLSLSK</sequence>
<dbReference type="STRING" id="887144.BJF91_04565"/>
<dbReference type="InterPro" id="IPR023765">
    <property type="entry name" value="SBP_5_CS"/>
</dbReference>
<dbReference type="Gene3D" id="3.90.76.10">
    <property type="entry name" value="Dipeptide-binding Protein, Domain 1"/>
    <property type="match status" value="1"/>
</dbReference>
<dbReference type="GO" id="GO:0030288">
    <property type="term" value="C:outer membrane-bounded periplasmic space"/>
    <property type="evidence" value="ECO:0007669"/>
    <property type="project" value="TreeGrafter"/>
</dbReference>
<evidence type="ECO:0000313" key="8">
    <source>
        <dbReference type="EMBL" id="OLP47666.1"/>
    </source>
</evidence>
<dbReference type="Gene3D" id="3.40.190.10">
    <property type="entry name" value="Periplasmic binding protein-like II"/>
    <property type="match status" value="1"/>
</dbReference>
<dbReference type="Proteomes" id="UP000185598">
    <property type="component" value="Unassembled WGS sequence"/>
</dbReference>
<dbReference type="AlphaFoldDB" id="A0A1Q8ZZF9"/>
<feature type="domain" description="Solute-binding protein family 5" evidence="6">
    <location>
        <begin position="70"/>
        <end position="449"/>
    </location>
</feature>
<name>A0A1Q8ZZF9_9HYPH</name>
<dbReference type="GO" id="GO:0043190">
    <property type="term" value="C:ATP-binding cassette (ABC) transporter complex"/>
    <property type="evidence" value="ECO:0007669"/>
    <property type="project" value="InterPro"/>
</dbReference>
<dbReference type="InterPro" id="IPR030678">
    <property type="entry name" value="Peptide/Ni-bd"/>
</dbReference>
<dbReference type="EMBL" id="JACIED010000002">
    <property type="protein sequence ID" value="MBB4007360.1"/>
    <property type="molecule type" value="Genomic_DNA"/>
</dbReference>
<dbReference type="Pfam" id="PF00496">
    <property type="entry name" value="SBP_bac_5"/>
    <property type="match status" value="1"/>
</dbReference>
<feature type="chain" id="PRO_5044564210" evidence="5">
    <location>
        <begin position="27"/>
        <end position="532"/>
    </location>
</feature>
<dbReference type="Proteomes" id="UP000544107">
    <property type="component" value="Unassembled WGS sequence"/>
</dbReference>
<dbReference type="PROSITE" id="PS01040">
    <property type="entry name" value="SBP_BACTERIAL_5"/>
    <property type="match status" value="1"/>
</dbReference>
<evidence type="ECO:0000256" key="2">
    <source>
        <dbReference type="ARBA" id="ARBA00005695"/>
    </source>
</evidence>
<evidence type="ECO:0000313" key="9">
    <source>
        <dbReference type="Proteomes" id="UP000185598"/>
    </source>
</evidence>
<gene>
    <name evidence="8" type="ORF">BJF91_04565</name>
    <name evidence="7" type="ORF">GGQ71_001623</name>
</gene>
<reference evidence="8 9" key="1">
    <citation type="submission" date="2016-09" db="EMBL/GenBank/DDBJ databases">
        <title>Rhizobium oryziradicis sp. nov., isolated from the root of rice.</title>
        <authorList>
            <person name="Zhao J."/>
            <person name="Zhang X."/>
        </authorList>
    </citation>
    <scope>NUCLEOTIDE SEQUENCE [LARGE SCALE GENOMIC DNA]</scope>
    <source>
        <strain evidence="8 9">14971</strain>
    </source>
</reference>
<dbReference type="GO" id="GO:0015833">
    <property type="term" value="P:peptide transport"/>
    <property type="evidence" value="ECO:0007669"/>
    <property type="project" value="TreeGrafter"/>
</dbReference>
<evidence type="ECO:0000256" key="1">
    <source>
        <dbReference type="ARBA" id="ARBA00004418"/>
    </source>
</evidence>
<keyword evidence="9" id="KW-1185">Reference proteome</keyword>